<comment type="caution">
    <text evidence="2">The sequence shown here is derived from an EMBL/GenBank/DDBJ whole genome shotgun (WGS) entry which is preliminary data.</text>
</comment>
<evidence type="ECO:0000256" key="1">
    <source>
        <dbReference type="SAM" id="MobiDB-lite"/>
    </source>
</evidence>
<evidence type="ECO:0000313" key="3">
    <source>
        <dbReference type="Proteomes" id="UP000193498"/>
    </source>
</evidence>
<evidence type="ECO:0000313" key="2">
    <source>
        <dbReference type="EMBL" id="ORX99337.1"/>
    </source>
</evidence>
<dbReference type="EMBL" id="MCFE01000099">
    <property type="protein sequence ID" value="ORX99337.1"/>
    <property type="molecule type" value="Genomic_DNA"/>
</dbReference>
<feature type="region of interest" description="Disordered" evidence="1">
    <location>
        <begin position="123"/>
        <end position="156"/>
    </location>
</feature>
<sequence length="208" mass="22855">MNFGDQQPESLVGDPSLTGTVGHYFDMRTGDLVDTQFHLRQYFEDFQTATLSQIAIEFRGLHERLDGVEERLETARIMSPANVLSSKLTTIESKLNDILSPFQKEHQNLPASCLQAYETLTHTPTRQPFNGNPAKPTSGRNPTSNTLSAATPVSQLPSEESAKVKVLLRQFAANAMNSIEKNAFSFANVNNHVGGMLQIGLSMAIISC</sequence>
<dbReference type="InParanoid" id="A0A1Y1YMU2"/>
<protein>
    <submittedName>
        <fullName evidence="2">Uncharacterized protein</fullName>
    </submittedName>
</protein>
<dbReference type="AlphaFoldDB" id="A0A1Y1YMU2"/>
<proteinExistence type="predicted"/>
<feature type="compositionally biased region" description="Polar residues" evidence="1">
    <location>
        <begin position="138"/>
        <end position="156"/>
    </location>
</feature>
<keyword evidence="3" id="KW-1185">Reference proteome</keyword>
<gene>
    <name evidence="2" type="ORF">K493DRAFT_110887</name>
</gene>
<organism evidence="2 3">
    <name type="scientific">Basidiobolus meristosporus CBS 931.73</name>
    <dbReference type="NCBI Taxonomy" id="1314790"/>
    <lineage>
        <taxon>Eukaryota</taxon>
        <taxon>Fungi</taxon>
        <taxon>Fungi incertae sedis</taxon>
        <taxon>Zoopagomycota</taxon>
        <taxon>Entomophthoromycotina</taxon>
        <taxon>Basidiobolomycetes</taxon>
        <taxon>Basidiobolales</taxon>
        <taxon>Basidiobolaceae</taxon>
        <taxon>Basidiobolus</taxon>
    </lineage>
</organism>
<reference evidence="2 3" key="1">
    <citation type="submission" date="2016-07" db="EMBL/GenBank/DDBJ databases">
        <title>Pervasive Adenine N6-methylation of Active Genes in Fungi.</title>
        <authorList>
            <consortium name="DOE Joint Genome Institute"/>
            <person name="Mondo S.J."/>
            <person name="Dannebaum R.O."/>
            <person name="Kuo R.C."/>
            <person name="Labutti K."/>
            <person name="Haridas S."/>
            <person name="Kuo A."/>
            <person name="Salamov A."/>
            <person name="Ahrendt S.R."/>
            <person name="Lipzen A."/>
            <person name="Sullivan W."/>
            <person name="Andreopoulos W.B."/>
            <person name="Clum A."/>
            <person name="Lindquist E."/>
            <person name="Daum C."/>
            <person name="Ramamoorthy G.K."/>
            <person name="Gryganskyi A."/>
            <person name="Culley D."/>
            <person name="Magnuson J.K."/>
            <person name="James T.Y."/>
            <person name="O'Malley M.A."/>
            <person name="Stajich J.E."/>
            <person name="Spatafora J.W."/>
            <person name="Visel A."/>
            <person name="Grigoriev I.V."/>
        </authorList>
    </citation>
    <scope>NUCLEOTIDE SEQUENCE [LARGE SCALE GENOMIC DNA]</scope>
    <source>
        <strain evidence="2 3">CBS 931.73</strain>
    </source>
</reference>
<name>A0A1Y1YMU2_9FUNG</name>
<accession>A0A1Y1YMU2</accession>
<dbReference type="Proteomes" id="UP000193498">
    <property type="component" value="Unassembled WGS sequence"/>
</dbReference>